<feature type="region of interest" description="Disordered" evidence="1">
    <location>
        <begin position="47"/>
        <end position="93"/>
    </location>
</feature>
<sequence length="93" mass="9958">MQVVLRHRQVFVRVDVVLIEELENLRRGDAVPIGDVPEVIEESVGGCPVELGSPPRPKQGGLQPADGVADAAPETGRSDAKTRIPAPQTANRE</sequence>
<organism evidence="2 3">
    <name type="scientific">Rhizobium beringeri</name>
    <dbReference type="NCBI Taxonomy" id="3019934"/>
    <lineage>
        <taxon>Bacteria</taxon>
        <taxon>Pseudomonadati</taxon>
        <taxon>Pseudomonadota</taxon>
        <taxon>Alphaproteobacteria</taxon>
        <taxon>Hyphomicrobiales</taxon>
        <taxon>Rhizobiaceae</taxon>
        <taxon>Rhizobium/Agrobacterium group</taxon>
        <taxon>Rhizobium</taxon>
    </lineage>
</organism>
<dbReference type="Proteomes" id="UP000291302">
    <property type="component" value="Unassembled WGS sequence"/>
</dbReference>
<name>A0ABY1XLJ4_9HYPH</name>
<evidence type="ECO:0000313" key="3">
    <source>
        <dbReference type="Proteomes" id="UP000291302"/>
    </source>
</evidence>
<evidence type="ECO:0000256" key="1">
    <source>
        <dbReference type="SAM" id="MobiDB-lite"/>
    </source>
</evidence>
<comment type="caution">
    <text evidence="2">The sequence shown here is derived from an EMBL/GenBank/DDBJ whole genome shotgun (WGS) entry which is preliminary data.</text>
</comment>
<gene>
    <name evidence="2" type="ORF">ELH03_27875</name>
</gene>
<keyword evidence="2" id="KW-0614">Plasmid</keyword>
<reference evidence="2 3" key="1">
    <citation type="submission" date="2019-02" db="EMBL/GenBank/DDBJ databases">
        <title>The genomic architecture of introgression among sibling species of bacteria.</title>
        <authorList>
            <person name="Cavassim M.I.A."/>
            <person name="Moeskjaer S."/>
            <person name="Moslemi C."/>
            <person name="Fields B."/>
            <person name="Bachmann A."/>
            <person name="Vilhjalmsson B."/>
            <person name="Schierup M.H."/>
            <person name="Young J.P.W."/>
            <person name="Andersen S.U."/>
        </authorList>
    </citation>
    <scope>NUCLEOTIDE SEQUENCE [LARGE SCALE GENOMIC DNA]</scope>
    <source>
        <strain evidence="2 3">SM51</strain>
        <plasmid evidence="2">pSM51_Rh02</plasmid>
    </source>
</reference>
<dbReference type="EMBL" id="SILG01000003">
    <property type="protein sequence ID" value="TBE60679.1"/>
    <property type="molecule type" value="Genomic_DNA"/>
</dbReference>
<geneLocation type="plasmid" evidence="2">
    <name>pSM51_Rh02</name>
</geneLocation>
<protein>
    <submittedName>
        <fullName evidence="2">Uncharacterized protein</fullName>
    </submittedName>
</protein>
<keyword evidence="3" id="KW-1185">Reference proteome</keyword>
<proteinExistence type="predicted"/>
<evidence type="ECO:0000313" key="2">
    <source>
        <dbReference type="EMBL" id="TBE60679.1"/>
    </source>
</evidence>
<accession>A0ABY1XLJ4</accession>